<protein>
    <submittedName>
        <fullName evidence="1">Methyltransferase, putative, family protein</fullName>
    </submittedName>
</protein>
<sequence>MPGVAACRTAKTVQESSLIRGDFATILVDAVGVGWQRLARADTSWLDADDDRG</sequence>
<organism evidence="1 2">
    <name type="scientific">Mycobacterium europaeum</name>
    <dbReference type="NCBI Taxonomy" id="761804"/>
    <lineage>
        <taxon>Bacteria</taxon>
        <taxon>Bacillati</taxon>
        <taxon>Actinomycetota</taxon>
        <taxon>Actinomycetes</taxon>
        <taxon>Mycobacteriales</taxon>
        <taxon>Mycobacteriaceae</taxon>
        <taxon>Mycobacterium</taxon>
        <taxon>Mycobacterium simiae complex</taxon>
    </lineage>
</organism>
<dbReference type="GO" id="GO:0032259">
    <property type="term" value="P:methylation"/>
    <property type="evidence" value="ECO:0007669"/>
    <property type="project" value="UniProtKB-KW"/>
</dbReference>
<dbReference type="AlphaFoldDB" id="A0A0U1DM59"/>
<dbReference type="Proteomes" id="UP000199601">
    <property type="component" value="Unassembled WGS sequence"/>
</dbReference>
<evidence type="ECO:0000313" key="2">
    <source>
        <dbReference type="Proteomes" id="UP000199601"/>
    </source>
</evidence>
<dbReference type="EMBL" id="CTEC01000002">
    <property type="protein sequence ID" value="CQD18384.1"/>
    <property type="molecule type" value="Genomic_DNA"/>
</dbReference>
<evidence type="ECO:0000313" key="1">
    <source>
        <dbReference type="EMBL" id="CQD18384.1"/>
    </source>
</evidence>
<gene>
    <name evidence="1" type="ORF">BN000_04163</name>
</gene>
<keyword evidence="1" id="KW-0489">Methyltransferase</keyword>
<name>A0A0U1DM59_9MYCO</name>
<proteinExistence type="predicted"/>
<dbReference type="GO" id="GO:0008168">
    <property type="term" value="F:methyltransferase activity"/>
    <property type="evidence" value="ECO:0007669"/>
    <property type="project" value="UniProtKB-KW"/>
</dbReference>
<keyword evidence="2" id="KW-1185">Reference proteome</keyword>
<accession>A0A0U1DM59</accession>
<dbReference type="RefSeq" id="WP_167542742.1">
    <property type="nucleotide sequence ID" value="NZ_CTEC01000002.1"/>
</dbReference>
<reference evidence="2" key="1">
    <citation type="submission" date="2015-03" db="EMBL/GenBank/DDBJ databases">
        <authorList>
            <person name="Urmite Genomes"/>
        </authorList>
    </citation>
    <scope>NUCLEOTIDE SEQUENCE [LARGE SCALE GENOMIC DNA]</scope>
    <source>
        <strain evidence="2">CSUR P1344</strain>
    </source>
</reference>
<keyword evidence="1" id="KW-0808">Transferase</keyword>